<feature type="compositionally biased region" description="Basic and acidic residues" evidence="1">
    <location>
        <begin position="179"/>
        <end position="200"/>
    </location>
</feature>
<evidence type="ECO:0000313" key="3">
    <source>
        <dbReference type="Proteomes" id="UP001152622"/>
    </source>
</evidence>
<feature type="compositionally biased region" description="Basic and acidic residues" evidence="1">
    <location>
        <begin position="151"/>
        <end position="162"/>
    </location>
</feature>
<reference evidence="2" key="1">
    <citation type="journal article" date="2023" name="Science">
        <title>Genome structures resolve the early diversification of teleost fishes.</title>
        <authorList>
            <person name="Parey E."/>
            <person name="Louis A."/>
            <person name="Montfort J."/>
            <person name="Bouchez O."/>
            <person name="Roques C."/>
            <person name="Iampietro C."/>
            <person name="Lluch J."/>
            <person name="Castinel A."/>
            <person name="Donnadieu C."/>
            <person name="Desvignes T."/>
            <person name="Floi Bucao C."/>
            <person name="Jouanno E."/>
            <person name="Wen M."/>
            <person name="Mejri S."/>
            <person name="Dirks R."/>
            <person name="Jansen H."/>
            <person name="Henkel C."/>
            <person name="Chen W.J."/>
            <person name="Zahm M."/>
            <person name="Cabau C."/>
            <person name="Klopp C."/>
            <person name="Thompson A.W."/>
            <person name="Robinson-Rechavi M."/>
            <person name="Braasch I."/>
            <person name="Lecointre G."/>
            <person name="Bobe J."/>
            <person name="Postlethwait J.H."/>
            <person name="Berthelot C."/>
            <person name="Roest Crollius H."/>
            <person name="Guiguen Y."/>
        </authorList>
    </citation>
    <scope>NUCLEOTIDE SEQUENCE</scope>
    <source>
        <strain evidence="2">WJC10195</strain>
    </source>
</reference>
<dbReference type="AlphaFoldDB" id="A0A9Q1EDJ7"/>
<evidence type="ECO:0000313" key="2">
    <source>
        <dbReference type="EMBL" id="KAJ8336830.1"/>
    </source>
</evidence>
<sequence>MVPWNLVNRGKRLEESINKRVFRSKRNPLPPPHTPPMAAGSSNRSGRQTLPWFLETIEEFGEQSEEDYSDFLGVRRPSRVSLVKQSTPAQPEETRFTASCSGDSSLSSLPQRAHHSRDPPHGLLPSVQEAVNAPGGPDQSQLPCSPLHPLDPLDERQSERPLRPRGPSAAEISPGEGSPLRKDIDVENKAESRPEPTESKMKKKQRPNRRLSMRSKDGEAPVVPQAKKRIRKPRKDSKMTSPAVPDWLVKLMHSIEEATHHELVVE</sequence>
<organism evidence="2 3">
    <name type="scientific">Synaphobranchus kaupii</name>
    <name type="common">Kaup's arrowtooth eel</name>
    <dbReference type="NCBI Taxonomy" id="118154"/>
    <lineage>
        <taxon>Eukaryota</taxon>
        <taxon>Metazoa</taxon>
        <taxon>Chordata</taxon>
        <taxon>Craniata</taxon>
        <taxon>Vertebrata</taxon>
        <taxon>Euteleostomi</taxon>
        <taxon>Actinopterygii</taxon>
        <taxon>Neopterygii</taxon>
        <taxon>Teleostei</taxon>
        <taxon>Anguilliformes</taxon>
        <taxon>Synaphobranchidae</taxon>
        <taxon>Synaphobranchus</taxon>
    </lineage>
</organism>
<proteinExistence type="predicted"/>
<feature type="region of interest" description="Disordered" evidence="1">
    <location>
        <begin position="23"/>
        <end position="48"/>
    </location>
</feature>
<keyword evidence="3" id="KW-1185">Reference proteome</keyword>
<accession>A0A9Q1EDJ7</accession>
<gene>
    <name evidence="2" type="ORF">SKAU_G00380500</name>
</gene>
<feature type="region of interest" description="Disordered" evidence="1">
    <location>
        <begin position="74"/>
        <end position="242"/>
    </location>
</feature>
<comment type="caution">
    <text evidence="2">The sequence shown here is derived from an EMBL/GenBank/DDBJ whole genome shotgun (WGS) entry which is preliminary data.</text>
</comment>
<dbReference type="EMBL" id="JAINUF010000019">
    <property type="protein sequence ID" value="KAJ8336830.1"/>
    <property type="molecule type" value="Genomic_DNA"/>
</dbReference>
<dbReference type="OrthoDB" id="8920667at2759"/>
<feature type="compositionally biased region" description="Basic residues" evidence="1">
    <location>
        <begin position="201"/>
        <end position="213"/>
    </location>
</feature>
<name>A0A9Q1EDJ7_SYNKA</name>
<dbReference type="Proteomes" id="UP001152622">
    <property type="component" value="Chromosome 19"/>
</dbReference>
<evidence type="ECO:0000256" key="1">
    <source>
        <dbReference type="SAM" id="MobiDB-lite"/>
    </source>
</evidence>
<feature type="compositionally biased region" description="Low complexity" evidence="1">
    <location>
        <begin position="99"/>
        <end position="108"/>
    </location>
</feature>
<protein>
    <submittedName>
        <fullName evidence="2">Uncharacterized protein</fullName>
    </submittedName>
</protein>
<feature type="compositionally biased region" description="Basic residues" evidence="1">
    <location>
        <begin position="226"/>
        <end position="235"/>
    </location>
</feature>